<reference evidence="2 3" key="2">
    <citation type="submission" date="2020-03" db="EMBL/GenBank/DDBJ databases">
        <authorList>
            <person name="Ichikawa N."/>
            <person name="Kimura A."/>
            <person name="Kitahashi Y."/>
            <person name="Uohara A."/>
        </authorList>
    </citation>
    <scope>NUCLEOTIDE SEQUENCE [LARGE SCALE GENOMIC DNA]</scope>
    <source>
        <strain evidence="2 3">NBRC 108639</strain>
    </source>
</reference>
<evidence type="ECO:0000313" key="3">
    <source>
        <dbReference type="Proteomes" id="UP000482800"/>
    </source>
</evidence>
<dbReference type="AlphaFoldDB" id="A0A6V8KVQ4"/>
<evidence type="ECO:0000313" key="2">
    <source>
        <dbReference type="EMBL" id="GFJ84655.1"/>
    </source>
</evidence>
<dbReference type="Pfam" id="PF08592">
    <property type="entry name" value="Anthrone_oxy"/>
    <property type="match status" value="1"/>
</dbReference>
<dbReference type="Proteomes" id="UP000482800">
    <property type="component" value="Unassembled WGS sequence"/>
</dbReference>
<feature type="transmembrane region" description="Helical" evidence="1">
    <location>
        <begin position="168"/>
        <end position="187"/>
    </location>
</feature>
<sequence>MKGGLWCDGGVNAPASYQVAAEQAAGPSLLAGIVLVLATMTTGVITGVFGLYANTIMPGLGKTDDRTFVGAFQQIDRAIINPLFMTFFFGALILTGLAGALHLGAAGRRALPWIAVAFALYLVVVIITMAVNVPLNDAIKSAGAPDSISDLAQVRRDFDEARWRAFNWVRVVLTTGSFALLCVALLLNGRRR</sequence>
<accession>A0A6V8KVQ4</accession>
<dbReference type="EMBL" id="BLPF01000003">
    <property type="protein sequence ID" value="GFJ84655.1"/>
    <property type="molecule type" value="Genomic_DNA"/>
</dbReference>
<gene>
    <name evidence="2" type="ORF">Phou_088350</name>
</gene>
<keyword evidence="1" id="KW-0812">Transmembrane</keyword>
<name>A0A6V8KVQ4_9ACTN</name>
<keyword evidence="1" id="KW-0472">Membrane</keyword>
<feature type="transmembrane region" description="Helical" evidence="1">
    <location>
        <begin position="110"/>
        <end position="131"/>
    </location>
</feature>
<feature type="transmembrane region" description="Helical" evidence="1">
    <location>
        <begin position="83"/>
        <end position="103"/>
    </location>
</feature>
<feature type="transmembrane region" description="Helical" evidence="1">
    <location>
        <begin position="29"/>
        <end position="53"/>
    </location>
</feature>
<proteinExistence type="predicted"/>
<keyword evidence="1" id="KW-1133">Transmembrane helix</keyword>
<keyword evidence="3" id="KW-1185">Reference proteome</keyword>
<protein>
    <submittedName>
        <fullName evidence="2">Membrane protein</fullName>
    </submittedName>
</protein>
<comment type="caution">
    <text evidence="2">The sequence shown here is derived from an EMBL/GenBank/DDBJ whole genome shotgun (WGS) entry which is preliminary data.</text>
</comment>
<dbReference type="InterPro" id="IPR013901">
    <property type="entry name" value="Anthrone_oxy"/>
</dbReference>
<reference evidence="2 3" key="1">
    <citation type="submission" date="2020-03" db="EMBL/GenBank/DDBJ databases">
        <title>Whole genome shotgun sequence of Phytohabitans houttuyneae NBRC 108639.</title>
        <authorList>
            <person name="Komaki H."/>
            <person name="Tamura T."/>
        </authorList>
    </citation>
    <scope>NUCLEOTIDE SEQUENCE [LARGE SCALE GENOMIC DNA]</scope>
    <source>
        <strain evidence="2 3">NBRC 108639</strain>
    </source>
</reference>
<organism evidence="2 3">
    <name type="scientific">Phytohabitans houttuyneae</name>
    <dbReference type="NCBI Taxonomy" id="1076126"/>
    <lineage>
        <taxon>Bacteria</taxon>
        <taxon>Bacillati</taxon>
        <taxon>Actinomycetota</taxon>
        <taxon>Actinomycetes</taxon>
        <taxon>Micromonosporales</taxon>
        <taxon>Micromonosporaceae</taxon>
    </lineage>
</organism>
<evidence type="ECO:0000256" key="1">
    <source>
        <dbReference type="SAM" id="Phobius"/>
    </source>
</evidence>